<accession>A0AAE3UCC1</accession>
<dbReference type="Gene3D" id="2.60.40.3140">
    <property type="match status" value="1"/>
</dbReference>
<evidence type="ECO:0000259" key="1">
    <source>
        <dbReference type="Pfam" id="PF01841"/>
    </source>
</evidence>
<dbReference type="SUPFAM" id="SSF54001">
    <property type="entry name" value="Cysteine proteinases"/>
    <property type="match status" value="1"/>
</dbReference>
<gene>
    <name evidence="3" type="ORF">QNI16_29035</name>
</gene>
<dbReference type="Gene3D" id="3.10.620.30">
    <property type="match status" value="1"/>
</dbReference>
<dbReference type="InterPro" id="IPR038765">
    <property type="entry name" value="Papain-like_cys_pep_sf"/>
</dbReference>
<dbReference type="Proteomes" id="UP001241110">
    <property type="component" value="Unassembled WGS sequence"/>
</dbReference>
<dbReference type="Pfam" id="PF01841">
    <property type="entry name" value="Transglut_core"/>
    <property type="match status" value="1"/>
</dbReference>
<dbReference type="Pfam" id="PF12969">
    <property type="entry name" value="DUF3857"/>
    <property type="match status" value="1"/>
</dbReference>
<dbReference type="AlphaFoldDB" id="A0AAE3UCC1"/>
<sequence>MKHRFFIQFLWYFAISAFSIHLTCAQSDPIKFGKVELADLQMKTYDKDTSSDAVVLCDYGKAFFNGNLQIQFERIIRIKILKKSGYDWADGIIPFLKNTGAELKITDLKGVTYNLQNGEIVKEKMSKEAVFSEKKSKNFYLQKFTLPNVKEGSVIEYTYTTVSDFWYEFHNWTFQKEIPVIWSEYRASIPDYLSYKLQMSGYEAPHITKTEPANVSFGTSNVSGKNYRWVFKDVPALREEPYITTIDDYVAKIEFELANISVPGVSYKSFSNNWTSICENLLTDESFGGQIKKTGFVKDIINKIKTENKEPLTQATAIYDFVRKSIKWNEVEDISSDATKKAYETHSGTTADINLLLIAMLKEIGLDAKPVLLSTRENGKVLPFYATTTKFNYVVAHVKIGENTILLDATDEHISPGMLPTRCLNGIGRLIDSKGGDWIVLDPRERASQLINVQMAINEDGELSGKIEKSLAGYDAWTHRKEIIAIGKDKHTENLKKEHPTWQISKIDLINLDKYTEAFSEKYELTMGDASQKAGNIIYLKPLISEALTDNPFKHQERKFPVDFATAMDRTYVATITVPEGFKVEEMPKNAIMSLPENAGRFSFMVAVNGNTIQVSSKISIRKPIFYADEYGALRELYAQIVSKHAEQIVLKKI</sequence>
<name>A0AAE3UCC1_9BACT</name>
<dbReference type="InterPro" id="IPR024618">
    <property type="entry name" value="DUF3857"/>
</dbReference>
<feature type="domain" description="DUF3857" evidence="2">
    <location>
        <begin position="77"/>
        <end position="237"/>
    </location>
</feature>
<comment type="caution">
    <text evidence="3">The sequence shown here is derived from an EMBL/GenBank/DDBJ whole genome shotgun (WGS) entry which is preliminary data.</text>
</comment>
<evidence type="ECO:0000313" key="4">
    <source>
        <dbReference type="Proteomes" id="UP001241110"/>
    </source>
</evidence>
<dbReference type="EMBL" id="JASJOS010000015">
    <property type="protein sequence ID" value="MDJ1484579.1"/>
    <property type="molecule type" value="Genomic_DNA"/>
</dbReference>
<feature type="domain" description="Transglutaminase-like" evidence="1">
    <location>
        <begin position="300"/>
        <end position="400"/>
    </location>
</feature>
<reference evidence="3" key="1">
    <citation type="submission" date="2023-05" db="EMBL/GenBank/DDBJ databases">
        <authorList>
            <person name="Zhang X."/>
        </authorList>
    </citation>
    <scope>NUCLEOTIDE SEQUENCE</scope>
    <source>
        <strain evidence="3">YF14B1</strain>
    </source>
</reference>
<dbReference type="RefSeq" id="WP_313986086.1">
    <property type="nucleotide sequence ID" value="NZ_JASJOS010000015.1"/>
</dbReference>
<organism evidence="3 4">
    <name type="scientific">Xanthocytophaga flava</name>
    <dbReference type="NCBI Taxonomy" id="3048013"/>
    <lineage>
        <taxon>Bacteria</taxon>
        <taxon>Pseudomonadati</taxon>
        <taxon>Bacteroidota</taxon>
        <taxon>Cytophagia</taxon>
        <taxon>Cytophagales</taxon>
        <taxon>Rhodocytophagaceae</taxon>
        <taxon>Xanthocytophaga</taxon>
    </lineage>
</organism>
<dbReference type="InterPro" id="IPR002931">
    <property type="entry name" value="Transglutaminase-like"/>
</dbReference>
<evidence type="ECO:0000313" key="3">
    <source>
        <dbReference type="EMBL" id="MDJ1484579.1"/>
    </source>
</evidence>
<protein>
    <submittedName>
        <fullName evidence="3">DUF3857 domain-containing protein</fullName>
    </submittedName>
</protein>
<dbReference type="Gene3D" id="2.60.120.1130">
    <property type="match status" value="1"/>
</dbReference>
<proteinExistence type="predicted"/>
<evidence type="ECO:0000259" key="2">
    <source>
        <dbReference type="Pfam" id="PF12969"/>
    </source>
</evidence>